<accession>A0A5C6EYK4</accession>
<dbReference type="AlphaFoldDB" id="A0A5C6EYK4"/>
<organism evidence="6 7">
    <name type="scientific">Rubripirellula tenax</name>
    <dbReference type="NCBI Taxonomy" id="2528015"/>
    <lineage>
        <taxon>Bacteria</taxon>
        <taxon>Pseudomonadati</taxon>
        <taxon>Planctomycetota</taxon>
        <taxon>Planctomycetia</taxon>
        <taxon>Pirellulales</taxon>
        <taxon>Pirellulaceae</taxon>
        <taxon>Rubripirellula</taxon>
    </lineage>
</organism>
<dbReference type="Gene3D" id="3.40.50.1820">
    <property type="entry name" value="alpha/beta hydrolase"/>
    <property type="match status" value="2"/>
</dbReference>
<sequence precursor="true">MIKQLLMICTLFASVSAFGQVPKMGGGKKYDWTLGYEPDKIIEFYTPLPDVDLKLHLFFPEDYQVTDKRPCIIFFFGGSWVGGDPDQFYGFSKYMASRGMVAISAQYRNKKYNKAIPRDCVEDGREAVRYVRQHAVELGVDPDRIAAGGGSAGGHVAAAVAMCTNLDANPDSPVSSIPNALVLFNPVYNNGSEGFGYKQVKDYWEDISPFHNIREGQPPTVSFFGSKDKHTSVSQINAFQAAMEKAGNVSVSHIYEDQGHGFFHISKGGRNLFEDLLIKSDAFLVEQKFLSGENRAKEWTAMAIEHYENTSLAQRKTAKKKPTKKPTKKSAKKELVDVSEGRPVVRLWPLEQVGGPANRLKHEVTRRGTIRYENVKDPHLVLFSAQRAEPNPAVVYCPGGAYQHQTPKPEIIEWLNECGVTVFMLKYRASGDREAAFEDVQRAMRLVRQNAKQWNIDPNQLGVVGSSAGGHLVLRLSQHHNQRAYPEIDDADQQSCEPDFVITGSAAYLCEKGTQEIVEEFPMSGKIAPTFMVYALNDKRHGHNSVVYEKALRAVGGTTEIMASETGGHPLKGVNWFTPCEEWLKAQGIKISPVK</sequence>
<evidence type="ECO:0000313" key="6">
    <source>
        <dbReference type="EMBL" id="TWU54733.1"/>
    </source>
</evidence>
<dbReference type="GO" id="GO:0046555">
    <property type="term" value="F:acetylxylan esterase activity"/>
    <property type="evidence" value="ECO:0007669"/>
    <property type="project" value="UniProtKB-EC"/>
</dbReference>
<feature type="domain" description="BD-FAE-like" evidence="5">
    <location>
        <begin position="385"/>
        <end position="484"/>
    </location>
</feature>
<dbReference type="InterPro" id="IPR049492">
    <property type="entry name" value="BD-FAE-like_dom"/>
</dbReference>
<feature type="region of interest" description="Disordered" evidence="3">
    <location>
        <begin position="313"/>
        <end position="335"/>
    </location>
</feature>
<dbReference type="Proteomes" id="UP000318288">
    <property type="component" value="Unassembled WGS sequence"/>
</dbReference>
<feature type="signal peptide" evidence="4">
    <location>
        <begin position="1"/>
        <end position="19"/>
    </location>
</feature>
<dbReference type="RefSeq" id="WP_146458895.1">
    <property type="nucleotide sequence ID" value="NZ_SJPW01000004.1"/>
</dbReference>
<evidence type="ECO:0000259" key="5">
    <source>
        <dbReference type="Pfam" id="PF20434"/>
    </source>
</evidence>
<dbReference type="SUPFAM" id="SSF53474">
    <property type="entry name" value="alpha/beta-Hydrolases"/>
    <property type="match status" value="2"/>
</dbReference>
<keyword evidence="2 6" id="KW-0378">Hydrolase</keyword>
<dbReference type="PANTHER" id="PTHR48081:SF30">
    <property type="entry name" value="ACETYL-HYDROLASE LIPR-RELATED"/>
    <property type="match status" value="1"/>
</dbReference>
<feature type="compositionally biased region" description="Basic residues" evidence="3">
    <location>
        <begin position="316"/>
        <end position="331"/>
    </location>
</feature>
<keyword evidence="7" id="KW-1185">Reference proteome</keyword>
<evidence type="ECO:0000256" key="3">
    <source>
        <dbReference type="SAM" id="MobiDB-lite"/>
    </source>
</evidence>
<comment type="caution">
    <text evidence="6">The sequence shown here is derived from an EMBL/GenBank/DDBJ whole genome shotgun (WGS) entry which is preliminary data.</text>
</comment>
<name>A0A5C6EYK4_9BACT</name>
<dbReference type="PANTHER" id="PTHR48081">
    <property type="entry name" value="AB HYDROLASE SUPERFAMILY PROTEIN C4A8.06C"/>
    <property type="match status" value="1"/>
</dbReference>
<comment type="similarity">
    <text evidence="1">Belongs to the 'GDXG' lipolytic enzyme family.</text>
</comment>
<dbReference type="EMBL" id="SJPW01000004">
    <property type="protein sequence ID" value="TWU54733.1"/>
    <property type="molecule type" value="Genomic_DNA"/>
</dbReference>
<dbReference type="Pfam" id="PF20434">
    <property type="entry name" value="BD-FAE"/>
    <property type="match status" value="2"/>
</dbReference>
<feature type="chain" id="PRO_5022756847" evidence="4">
    <location>
        <begin position="20"/>
        <end position="595"/>
    </location>
</feature>
<dbReference type="OrthoDB" id="9815425at2"/>
<proteinExistence type="inferred from homology"/>
<keyword evidence="4" id="KW-0732">Signal</keyword>
<evidence type="ECO:0000256" key="2">
    <source>
        <dbReference type="ARBA" id="ARBA00022801"/>
    </source>
</evidence>
<dbReference type="EC" id="3.1.1.72" evidence="6"/>
<protein>
    <submittedName>
        <fullName evidence="6">Acetylxylan esterase</fullName>
        <ecNumber evidence="6">3.1.1.72</ecNumber>
    </submittedName>
</protein>
<evidence type="ECO:0000256" key="1">
    <source>
        <dbReference type="ARBA" id="ARBA00010515"/>
    </source>
</evidence>
<gene>
    <name evidence="6" type="primary">axeA1_5</name>
    <name evidence="6" type="ORF">Poly51_34520</name>
</gene>
<feature type="domain" description="BD-FAE-like" evidence="5">
    <location>
        <begin position="65"/>
        <end position="169"/>
    </location>
</feature>
<evidence type="ECO:0000256" key="4">
    <source>
        <dbReference type="SAM" id="SignalP"/>
    </source>
</evidence>
<evidence type="ECO:0000313" key="7">
    <source>
        <dbReference type="Proteomes" id="UP000318288"/>
    </source>
</evidence>
<reference evidence="6 7" key="1">
    <citation type="submission" date="2019-02" db="EMBL/GenBank/DDBJ databases">
        <title>Deep-cultivation of Planctomycetes and their phenomic and genomic characterization uncovers novel biology.</title>
        <authorList>
            <person name="Wiegand S."/>
            <person name="Jogler M."/>
            <person name="Boedeker C."/>
            <person name="Pinto D."/>
            <person name="Vollmers J."/>
            <person name="Rivas-Marin E."/>
            <person name="Kohn T."/>
            <person name="Peeters S.H."/>
            <person name="Heuer A."/>
            <person name="Rast P."/>
            <person name="Oberbeckmann S."/>
            <person name="Bunk B."/>
            <person name="Jeske O."/>
            <person name="Meyerdierks A."/>
            <person name="Storesund J.E."/>
            <person name="Kallscheuer N."/>
            <person name="Luecker S."/>
            <person name="Lage O.M."/>
            <person name="Pohl T."/>
            <person name="Merkel B.J."/>
            <person name="Hornburger P."/>
            <person name="Mueller R.-W."/>
            <person name="Bruemmer F."/>
            <person name="Labrenz M."/>
            <person name="Spormann A.M."/>
            <person name="Op Den Camp H."/>
            <person name="Overmann J."/>
            <person name="Amann R."/>
            <person name="Jetten M.S.M."/>
            <person name="Mascher T."/>
            <person name="Medema M.H."/>
            <person name="Devos D.P."/>
            <person name="Kaster A.-K."/>
            <person name="Ovreas L."/>
            <person name="Rohde M."/>
            <person name="Galperin M.Y."/>
            <person name="Jogler C."/>
        </authorList>
    </citation>
    <scope>NUCLEOTIDE SEQUENCE [LARGE SCALE GENOMIC DNA]</scope>
    <source>
        <strain evidence="6 7">Poly51</strain>
    </source>
</reference>
<dbReference type="InterPro" id="IPR050300">
    <property type="entry name" value="GDXG_lipolytic_enzyme"/>
</dbReference>
<dbReference type="InterPro" id="IPR029058">
    <property type="entry name" value="AB_hydrolase_fold"/>
</dbReference>